<proteinExistence type="inferred from homology"/>
<organism evidence="2 3">
    <name type="scientific">candidate division CPR3 bacterium GW2011_GWF2_35_18</name>
    <dbReference type="NCBI Taxonomy" id="1618350"/>
    <lineage>
        <taxon>Bacteria</taxon>
        <taxon>Bacteria division CPR3</taxon>
    </lineage>
</organism>
<accession>A0A0G0C280</accession>
<sequence length="401" mass="44613">MPNITVEEIKNTPVEEQVTELVERKGVGHPDSICDGIGDAISVALCSEYKKRVGKILHHNIDKSLLVAGQSKAKIGGGKIIVPMKLVLGDRALNKYGNVEIPVNDIAITTARKWLKDHLRNINPEKHFIFQNEIQPGSADLVDNFEREKIGANDTSAAVGYAPLTETEQIVYDLEHFLNLDETKNVFPSIGEDIKIMGFRRGDELKITVAMAFIDRYIESQKQYFTQKESIKEMILDYVAEKKHRINKVSIDINTLDDQTRGESGMYLTVVGTSAENGDCGQVGRGNRVNGLIALNRPMSTEAAAGKNPVAHVGKIYNLLSHHIAAHIYAGTPGLKEVYVWLCSQIGHPIEDPMIASAQLIMKDGYKVADVRDQVNKIIESELQDIYNFSDKLARGEFMVW</sequence>
<dbReference type="NCBIfam" id="NF003366">
    <property type="entry name" value="PRK04439.1-5"/>
    <property type="match status" value="1"/>
</dbReference>
<protein>
    <submittedName>
        <fullName evidence="2">S-adenosylmethionine synthetase</fullName>
    </submittedName>
</protein>
<dbReference type="AlphaFoldDB" id="A0A0G0C280"/>
<dbReference type="Gene3D" id="3.30.300.280">
    <property type="entry name" value="S-adenosylmethionine synthetase, C-terminal domain"/>
    <property type="match status" value="1"/>
</dbReference>
<evidence type="ECO:0000313" key="2">
    <source>
        <dbReference type="EMBL" id="KKP70176.1"/>
    </source>
</evidence>
<comment type="caution">
    <text evidence="2">The sequence shown here is derived from an EMBL/GenBank/DDBJ whole genome shotgun (WGS) entry which is preliminary data.</text>
</comment>
<evidence type="ECO:0000313" key="3">
    <source>
        <dbReference type="Proteomes" id="UP000034581"/>
    </source>
</evidence>
<dbReference type="InterPro" id="IPR042544">
    <property type="entry name" value="AdoMet_synthase_3"/>
</dbReference>
<dbReference type="Gene3D" id="3.30.300.10">
    <property type="match status" value="1"/>
</dbReference>
<dbReference type="PANTHER" id="PTHR36697:SF1">
    <property type="entry name" value="S-ADENOSYLMETHIONINE SYNTHASE"/>
    <property type="match status" value="1"/>
</dbReference>
<dbReference type="PANTHER" id="PTHR36697">
    <property type="entry name" value="S-ADENOSYLMETHIONINE SYNTHASE"/>
    <property type="match status" value="1"/>
</dbReference>
<dbReference type="Gene3D" id="3.30.300.340">
    <property type="entry name" value="S-adenosylmethionine synthetase, N-terminal domain"/>
    <property type="match status" value="1"/>
</dbReference>
<evidence type="ECO:0000256" key="1">
    <source>
        <dbReference type="ARBA" id="ARBA00006892"/>
    </source>
</evidence>
<dbReference type="Pfam" id="PF01941">
    <property type="entry name" value="AdoMet_Synthase"/>
    <property type="match status" value="1"/>
</dbReference>
<comment type="similarity">
    <text evidence="1">Belongs to the AdoMet synthetase 2 family.</text>
</comment>
<dbReference type="NCBIfam" id="NF003363">
    <property type="entry name" value="PRK04439.1-2"/>
    <property type="match status" value="1"/>
</dbReference>
<dbReference type="Proteomes" id="UP000034581">
    <property type="component" value="Unassembled WGS sequence"/>
</dbReference>
<gene>
    <name evidence="2" type="ORF">UR67_C0001G0085</name>
</gene>
<dbReference type="InterPro" id="IPR042543">
    <property type="entry name" value="AdoMet_synthase_2"/>
</dbReference>
<dbReference type="InterPro" id="IPR027790">
    <property type="entry name" value="AdoMet_synthase_2_family"/>
</dbReference>
<reference evidence="2 3" key="1">
    <citation type="journal article" date="2015" name="Nature">
        <title>rRNA introns, odd ribosomes, and small enigmatic genomes across a large radiation of phyla.</title>
        <authorList>
            <person name="Brown C.T."/>
            <person name="Hug L.A."/>
            <person name="Thomas B.C."/>
            <person name="Sharon I."/>
            <person name="Castelle C.J."/>
            <person name="Singh A."/>
            <person name="Wilkins M.J."/>
            <person name="Williams K.H."/>
            <person name="Banfield J.F."/>
        </authorList>
    </citation>
    <scope>NUCLEOTIDE SEQUENCE [LARGE SCALE GENOMIC DNA]</scope>
</reference>
<name>A0A0G0C280_UNCC3</name>
<dbReference type="STRING" id="1618350.UR67_C0001G0085"/>
<dbReference type="EMBL" id="LBQB01000001">
    <property type="protein sequence ID" value="KKP70176.1"/>
    <property type="molecule type" value="Genomic_DNA"/>
</dbReference>
<dbReference type="PATRIC" id="fig|1618350.3.peg.92"/>